<dbReference type="RefSeq" id="WP_350344234.1">
    <property type="nucleotide sequence ID" value="NZ_CP158367.1"/>
</dbReference>
<protein>
    <submittedName>
        <fullName evidence="2">ISLre2 family transposase</fullName>
    </submittedName>
</protein>
<evidence type="ECO:0000256" key="1">
    <source>
        <dbReference type="ARBA" id="ARBA00006539"/>
    </source>
</evidence>
<dbReference type="InterPro" id="IPR009620">
    <property type="entry name" value="UPF0236"/>
</dbReference>
<reference evidence="2" key="2">
    <citation type="submission" date="2024-06" db="EMBL/GenBank/DDBJ databases">
        <authorList>
            <person name="Petrova K.O."/>
            <person name="Toshchakov S.V."/>
            <person name="Boltjanskaja Y.V."/>
            <person name="Kevbrin V."/>
        </authorList>
    </citation>
    <scope>NUCLEOTIDE SEQUENCE</scope>
    <source>
        <strain evidence="2">Z-910T</strain>
    </source>
</reference>
<accession>A0AAU7VN41</accession>
<reference evidence="2" key="1">
    <citation type="journal article" date="2013" name="Extremophiles">
        <title>Proteinivorax tanatarense gen. nov., sp. nov., an anaerobic, haloalkaliphilic, proteolytic bacterium isolated from a decaying algal bloom, and proposal of Proteinivoraceae fam. nov.</title>
        <authorList>
            <person name="Kevbrin V."/>
            <person name="Boltyanskaya Y."/>
            <person name="Zhilina T."/>
            <person name="Kolganova T."/>
            <person name="Lavrentjeva E."/>
            <person name="Kuznetsov B."/>
        </authorList>
    </citation>
    <scope>NUCLEOTIDE SEQUENCE</scope>
    <source>
        <strain evidence="2">Z-910T</strain>
    </source>
</reference>
<dbReference type="EMBL" id="CP158367">
    <property type="protein sequence ID" value="XBX75490.1"/>
    <property type="molecule type" value="Genomic_DNA"/>
</dbReference>
<organism evidence="2">
    <name type="scientific">Proteinivorax tanatarense</name>
    <dbReference type="NCBI Taxonomy" id="1260629"/>
    <lineage>
        <taxon>Bacteria</taxon>
        <taxon>Bacillati</taxon>
        <taxon>Bacillota</taxon>
        <taxon>Clostridia</taxon>
        <taxon>Eubacteriales</taxon>
        <taxon>Proteinivoracaceae</taxon>
        <taxon>Proteinivorax</taxon>
    </lineage>
</organism>
<name>A0AAU7VN41_9FIRM</name>
<sequence length="460" mass="53369">MNKIIQEVMKKITHEYTQSVEKMLDNNADVSDLILEVKKTLDDVGVTLIKEALEITDDVIRDSKSRKESHYIQRRNDPKTLITFFGEVNYQRTYYKNKKTGEYGYLSDAFVGLEPHARIDLSTKAKLVEQSLDLSYQKSANQLLDNVDISDQTVMNAIREIGPVENEAVQVPPKETPRIIYIEADEDHVSIQDGTNKIMKLIYVHEGKELVSKGRYELQGLRYFTGNYSSNEDLWLEVANYIDSAYDMDKVEKIFLSGDGAKWIKEGLDWIKGSEYVLDYFHLSKYVKKATAHMNEARKLLWKHIHRKDKEAVEVLLDTIIYETDLDTKRAAVRECKKYILNNWEGILKSFDKDYIGCSAEGHISHILSARLSSRPLGWSITGADEMARLRVYRANGGNVYQFMKDNKSRERQKKKDLKIDKRVIKKRMRKPMQETMDNVPALNIGRKNWQRQCLKSVAF</sequence>
<evidence type="ECO:0000313" key="2">
    <source>
        <dbReference type="EMBL" id="XBX75490.1"/>
    </source>
</evidence>
<comment type="similarity">
    <text evidence="1">Belongs to the UPF0236 family.</text>
</comment>
<gene>
    <name evidence="2" type="ORF">PRVXT_000625</name>
</gene>
<dbReference type="AlphaFoldDB" id="A0AAU7VN41"/>
<proteinExistence type="inferred from homology"/>
<dbReference type="Pfam" id="PF06782">
    <property type="entry name" value="UPF0236"/>
    <property type="match status" value="1"/>
</dbReference>
<dbReference type="NCBIfam" id="NF033529">
    <property type="entry name" value="transpos_ISLre2"/>
    <property type="match status" value="1"/>
</dbReference>